<evidence type="ECO:0000256" key="4">
    <source>
        <dbReference type="ARBA" id="ARBA00023274"/>
    </source>
</evidence>
<evidence type="ECO:0000256" key="2">
    <source>
        <dbReference type="ARBA" id="ARBA00022490"/>
    </source>
</evidence>
<feature type="compositionally biased region" description="Acidic residues" evidence="5">
    <location>
        <begin position="282"/>
        <end position="292"/>
    </location>
</feature>
<feature type="region of interest" description="Disordered" evidence="5">
    <location>
        <begin position="1"/>
        <end position="46"/>
    </location>
</feature>
<dbReference type="Pfam" id="PF01922">
    <property type="entry name" value="SRP19"/>
    <property type="match status" value="1"/>
</dbReference>
<reference evidence="6" key="3">
    <citation type="submission" date="2020-10" db="EMBL/GenBank/DDBJ databases">
        <authorList>
            <person name="Sedaghatjoo S."/>
        </authorList>
    </citation>
    <scope>NUCLEOTIDE SEQUENCE</scope>
    <source>
        <strain evidence="6">AZH3</strain>
    </source>
</reference>
<dbReference type="EMBL" id="CAJHJG010002905">
    <property type="protein sequence ID" value="CAD6924461.1"/>
    <property type="molecule type" value="Genomic_DNA"/>
</dbReference>
<dbReference type="Gene3D" id="3.30.56.30">
    <property type="entry name" value="Signal recognition particle, SRP19-like subunit"/>
    <property type="match status" value="1"/>
</dbReference>
<feature type="compositionally biased region" description="Acidic residues" evidence="5">
    <location>
        <begin position="1"/>
        <end position="13"/>
    </location>
</feature>
<feature type="region of interest" description="Disordered" evidence="5">
    <location>
        <begin position="151"/>
        <end position="225"/>
    </location>
</feature>
<dbReference type="GO" id="GO:0006617">
    <property type="term" value="P:SRP-dependent cotranslational protein targeting to membrane, signal sequence recognition"/>
    <property type="evidence" value="ECO:0007669"/>
    <property type="project" value="TreeGrafter"/>
</dbReference>
<comment type="caution">
    <text evidence="7">The sequence shown here is derived from an EMBL/GenBank/DDBJ whole genome shotgun (WGS) entry which is preliminary data.</text>
</comment>
<dbReference type="SUPFAM" id="SSF69695">
    <property type="entry name" value="SRP19"/>
    <property type="match status" value="1"/>
</dbReference>
<dbReference type="AlphaFoldDB" id="A0A177UEP1"/>
<keyword evidence="4" id="KW-0687">Ribonucleoprotein</keyword>
<evidence type="ECO:0008006" key="10">
    <source>
        <dbReference type="Google" id="ProtNLM"/>
    </source>
</evidence>
<protein>
    <recommendedName>
        <fullName evidence="10">Signal recognition particle SRP19 subunit</fullName>
    </recommendedName>
</protein>
<dbReference type="Proteomes" id="UP000077671">
    <property type="component" value="Unassembled WGS sequence"/>
</dbReference>
<dbReference type="PANTHER" id="PTHR17453:SF0">
    <property type="entry name" value="SIGNAL RECOGNITION PARTICLE 19 KDA PROTEIN"/>
    <property type="match status" value="1"/>
</dbReference>
<evidence type="ECO:0000313" key="9">
    <source>
        <dbReference type="Proteomes" id="UP000836402"/>
    </source>
</evidence>
<sequence>MPTIEDFDDDFEFELPTPPPAAGGSSSSSAFVGDGSTLLSHSGSKEPTKEETKKWMCIYPIYFDAKRKYRGGCRRVKYEEAALYPQSIHLAHACQLLGVKFHHEIYKTHPKDWENPGRVKVQLLKEDGKPFQSHIPSKIELLKAMAKIIQPLTGGKPPPIPPAPTPKEQPMTEPPTSEIKASTQLQRRSKSKPKAQQQVQPSPLRQRERLIRKTAHKRGLRLSQPLEDEDARFSIESMLPPHSPALEAGTLNFDMGKAMGAAAGSGGMGALGGMLGAMGLGGEEEEGEEEEEEKKPDRALTPLEKQQEKIAQMGRRQRKKVVRIGR</sequence>
<feature type="region of interest" description="Disordered" evidence="5">
    <location>
        <begin position="275"/>
        <end position="326"/>
    </location>
</feature>
<dbReference type="Proteomes" id="UP000836402">
    <property type="component" value="Unassembled WGS sequence"/>
</dbReference>
<evidence type="ECO:0000313" key="8">
    <source>
        <dbReference type="Proteomes" id="UP000077671"/>
    </source>
</evidence>
<dbReference type="EMBL" id="LWDD02000260">
    <property type="protein sequence ID" value="KAE8262247.1"/>
    <property type="molecule type" value="Genomic_DNA"/>
</dbReference>
<dbReference type="GO" id="GO:0005786">
    <property type="term" value="C:signal recognition particle, endoplasmic reticulum targeting"/>
    <property type="evidence" value="ECO:0007669"/>
    <property type="project" value="UniProtKB-KW"/>
</dbReference>
<gene>
    <name evidence="7" type="ORF">A4X03_0g2604</name>
    <name evidence="6" type="ORF">JKIAZH3_G5781</name>
</gene>
<evidence type="ECO:0000256" key="3">
    <source>
        <dbReference type="ARBA" id="ARBA00023135"/>
    </source>
</evidence>
<accession>A0A177UEP1</accession>
<feature type="compositionally biased region" description="Basic residues" evidence="5">
    <location>
        <begin position="315"/>
        <end position="326"/>
    </location>
</feature>
<keyword evidence="9" id="KW-1185">Reference proteome</keyword>
<comment type="subcellular location">
    <subcellularLocation>
        <location evidence="1">Cytoplasm</location>
    </subcellularLocation>
</comment>
<evidence type="ECO:0000256" key="5">
    <source>
        <dbReference type="SAM" id="MobiDB-lite"/>
    </source>
</evidence>
<proteinExistence type="predicted"/>
<organism evidence="7 8">
    <name type="scientific">Tilletia caries</name>
    <name type="common">wheat bunt fungus</name>
    <dbReference type="NCBI Taxonomy" id="13290"/>
    <lineage>
        <taxon>Eukaryota</taxon>
        <taxon>Fungi</taxon>
        <taxon>Dikarya</taxon>
        <taxon>Basidiomycota</taxon>
        <taxon>Ustilaginomycotina</taxon>
        <taxon>Exobasidiomycetes</taxon>
        <taxon>Tilletiales</taxon>
        <taxon>Tilletiaceae</taxon>
        <taxon>Tilletia</taxon>
    </lineage>
</organism>
<dbReference type="GO" id="GO:0008312">
    <property type="term" value="F:7S RNA binding"/>
    <property type="evidence" value="ECO:0007669"/>
    <property type="project" value="InterPro"/>
</dbReference>
<feature type="compositionally biased region" description="Pro residues" evidence="5">
    <location>
        <begin position="156"/>
        <end position="167"/>
    </location>
</feature>
<keyword evidence="3" id="KW-0733">Signal recognition particle</keyword>
<evidence type="ECO:0000313" key="6">
    <source>
        <dbReference type="EMBL" id="CAD6924461.1"/>
    </source>
</evidence>
<dbReference type="PANTHER" id="PTHR17453">
    <property type="entry name" value="SIGNAL RECOGNITION PARTICLE 19 KD PROTEIN"/>
    <property type="match status" value="1"/>
</dbReference>
<feature type="compositionally biased region" description="Polar residues" evidence="5">
    <location>
        <begin position="194"/>
        <end position="203"/>
    </location>
</feature>
<keyword evidence="2" id="KW-0963">Cytoplasm</keyword>
<evidence type="ECO:0000313" key="7">
    <source>
        <dbReference type="EMBL" id="KAE8262247.1"/>
    </source>
</evidence>
<dbReference type="InterPro" id="IPR036521">
    <property type="entry name" value="SRP19-like_sf"/>
</dbReference>
<dbReference type="InterPro" id="IPR002778">
    <property type="entry name" value="Signal_recog_particle_SRP19"/>
</dbReference>
<reference evidence="7" key="1">
    <citation type="submission" date="2016-04" db="EMBL/GenBank/DDBJ databases">
        <authorList>
            <person name="Nguyen H.D."/>
            <person name="Kesanakurti P."/>
            <person name="Cullis J."/>
            <person name="Levesque C.A."/>
            <person name="Hambleton S."/>
        </authorList>
    </citation>
    <scope>NUCLEOTIDE SEQUENCE</scope>
    <source>
        <strain evidence="7">DAOMC 238032</strain>
    </source>
</reference>
<name>A0A177UEP1_9BASI</name>
<reference evidence="7" key="2">
    <citation type="journal article" date="2019" name="IMA Fungus">
        <title>Genome sequencing and comparison of five Tilletia species to identify candidate genes for the detection of regulated species infecting wheat.</title>
        <authorList>
            <person name="Nguyen H.D.T."/>
            <person name="Sultana T."/>
            <person name="Kesanakurti P."/>
            <person name="Hambleton S."/>
        </authorList>
    </citation>
    <scope>NUCLEOTIDE SEQUENCE</scope>
    <source>
        <strain evidence="7">DAOMC 238032</strain>
    </source>
</reference>
<evidence type="ECO:0000256" key="1">
    <source>
        <dbReference type="ARBA" id="ARBA00004496"/>
    </source>
</evidence>